<sequence>MDTIRKRPAPSPEQCDAPQETNGVVQQDPLARPLDLLFPVDGSVPQVSEHASTDDERANWSVDAPLLRRITSKPRNRSAPAPVGAPDWSLSVGAAVVLLGFAIAFGTYVTLTQRDEMQSSLRRIVNESELRAMPRHDRPTITERTQELARTLLNQIETLRSRDVVDAAAVAGAAATQQADAHSSTLASSAPTLPTQNAPAVPAKSGKPPAKQLAARPVAPPLPQPAPRAHQVANTTPSRSHAPTRVTTVAHQEHRTVAKQANTTCSTHATCQQARAQNAHAPLKTASHTPGKTTPKKPGMRTVAAHSTTPKAPLKPAPRTTPSYTIQAYSPPDRPEPAAASDDGQIYRQH</sequence>
<keyword evidence="4" id="KW-1185">Reference proteome</keyword>
<evidence type="ECO:0000313" key="4">
    <source>
        <dbReference type="Proteomes" id="UP001386437"/>
    </source>
</evidence>
<keyword evidence="2" id="KW-0472">Membrane</keyword>
<feature type="compositionally biased region" description="Polar residues" evidence="1">
    <location>
        <begin position="232"/>
        <end position="250"/>
    </location>
</feature>
<protein>
    <submittedName>
        <fullName evidence="3">Uncharacterized protein</fullName>
    </submittedName>
</protein>
<organism evidence="3 4">
    <name type="scientific">Paraburkholderia bengalensis</name>
    <dbReference type="NCBI Taxonomy" id="2747562"/>
    <lineage>
        <taxon>Bacteria</taxon>
        <taxon>Pseudomonadati</taxon>
        <taxon>Pseudomonadota</taxon>
        <taxon>Betaproteobacteria</taxon>
        <taxon>Burkholderiales</taxon>
        <taxon>Burkholderiaceae</taxon>
        <taxon>Paraburkholderia</taxon>
    </lineage>
</organism>
<proteinExistence type="predicted"/>
<dbReference type="RefSeq" id="WP_336601544.1">
    <property type="nucleotide sequence ID" value="NZ_JACFYJ010000088.1"/>
</dbReference>
<evidence type="ECO:0000256" key="2">
    <source>
        <dbReference type="SAM" id="Phobius"/>
    </source>
</evidence>
<feature type="region of interest" description="Disordered" evidence="1">
    <location>
        <begin position="276"/>
        <end position="350"/>
    </location>
</feature>
<feature type="region of interest" description="Disordered" evidence="1">
    <location>
        <begin position="1"/>
        <end position="28"/>
    </location>
</feature>
<accession>A0ABU8J2J7</accession>
<feature type="region of interest" description="Disordered" evidence="1">
    <location>
        <begin position="177"/>
        <end position="251"/>
    </location>
</feature>
<reference evidence="3 4" key="1">
    <citation type="journal article" date="2022" name="Arch. Microbiol.">
        <title>Paraburkholderia bengalensis sp. nov. isolated from roots of Oryza sativa, IR64.</title>
        <authorList>
            <person name="Nag P."/>
            <person name="Mondal N."/>
            <person name="Sarkar J."/>
            <person name="Das S."/>
        </authorList>
    </citation>
    <scope>NUCLEOTIDE SEQUENCE [LARGE SCALE GENOMIC DNA]</scope>
    <source>
        <strain evidence="3 4">IR64_4_BI</strain>
    </source>
</reference>
<feature type="transmembrane region" description="Helical" evidence="2">
    <location>
        <begin position="88"/>
        <end position="111"/>
    </location>
</feature>
<dbReference type="EMBL" id="JACFYJ010000088">
    <property type="protein sequence ID" value="MEI6001880.1"/>
    <property type="molecule type" value="Genomic_DNA"/>
</dbReference>
<name>A0ABU8J2J7_9BURK</name>
<gene>
    <name evidence="3" type="ORF">H3V53_33455</name>
</gene>
<evidence type="ECO:0000313" key="3">
    <source>
        <dbReference type="EMBL" id="MEI6001880.1"/>
    </source>
</evidence>
<comment type="caution">
    <text evidence="3">The sequence shown here is derived from an EMBL/GenBank/DDBJ whole genome shotgun (WGS) entry which is preliminary data.</text>
</comment>
<keyword evidence="2" id="KW-1133">Transmembrane helix</keyword>
<dbReference type="Proteomes" id="UP001386437">
    <property type="component" value="Unassembled WGS sequence"/>
</dbReference>
<feature type="compositionally biased region" description="Polar residues" evidence="1">
    <location>
        <begin position="182"/>
        <end position="198"/>
    </location>
</feature>
<evidence type="ECO:0000256" key="1">
    <source>
        <dbReference type="SAM" id="MobiDB-lite"/>
    </source>
</evidence>
<keyword evidence="2" id="KW-0812">Transmembrane</keyword>